<dbReference type="Proteomes" id="UP001152173">
    <property type="component" value="Unassembled WGS sequence"/>
</dbReference>
<accession>A0A9X3RDK1</accession>
<protein>
    <submittedName>
        <fullName evidence="2">MBL fold metallo-hydrolase</fullName>
    </submittedName>
</protein>
<evidence type="ECO:0000313" key="2">
    <source>
        <dbReference type="EMBL" id="MCZ8537930.1"/>
    </source>
</evidence>
<dbReference type="SMART" id="SM00849">
    <property type="entry name" value="Lactamase_B"/>
    <property type="match status" value="1"/>
</dbReference>
<evidence type="ECO:0000313" key="3">
    <source>
        <dbReference type="Proteomes" id="UP001152173"/>
    </source>
</evidence>
<dbReference type="InterPro" id="IPR001279">
    <property type="entry name" value="Metallo-B-lactamas"/>
</dbReference>
<organism evidence="2 3">
    <name type="scientific">Paenisporosarcina quisquiliarum</name>
    <dbReference type="NCBI Taxonomy" id="365346"/>
    <lineage>
        <taxon>Bacteria</taxon>
        <taxon>Bacillati</taxon>
        <taxon>Bacillota</taxon>
        <taxon>Bacilli</taxon>
        <taxon>Bacillales</taxon>
        <taxon>Caryophanaceae</taxon>
        <taxon>Paenisporosarcina</taxon>
    </lineage>
</organism>
<feature type="domain" description="Metallo-beta-lactamase" evidence="1">
    <location>
        <begin position="14"/>
        <end position="182"/>
    </location>
</feature>
<dbReference type="Pfam" id="PF00753">
    <property type="entry name" value="Lactamase_B"/>
    <property type="match status" value="1"/>
</dbReference>
<comment type="caution">
    <text evidence="2">The sequence shown here is derived from an EMBL/GenBank/DDBJ whole genome shotgun (WGS) entry which is preliminary data.</text>
</comment>
<dbReference type="PANTHER" id="PTHR23131:SF0">
    <property type="entry name" value="ENDORIBONUCLEASE LACTB2"/>
    <property type="match status" value="1"/>
</dbReference>
<name>A0A9X3RDK1_9BACL</name>
<dbReference type="PANTHER" id="PTHR23131">
    <property type="entry name" value="ENDORIBONUCLEASE LACTB2"/>
    <property type="match status" value="1"/>
</dbReference>
<dbReference type="Gene3D" id="3.60.15.10">
    <property type="entry name" value="Ribonuclease Z/Hydroxyacylglutathione hydrolase-like"/>
    <property type="match status" value="1"/>
</dbReference>
<keyword evidence="3" id="KW-1185">Reference proteome</keyword>
<dbReference type="AlphaFoldDB" id="A0A9X3RDK1"/>
<dbReference type="InterPro" id="IPR036866">
    <property type="entry name" value="RibonucZ/Hydroxyglut_hydro"/>
</dbReference>
<dbReference type="SUPFAM" id="SSF56281">
    <property type="entry name" value="Metallo-hydrolase/oxidoreductase"/>
    <property type="match status" value="1"/>
</dbReference>
<evidence type="ECO:0000259" key="1">
    <source>
        <dbReference type="SMART" id="SM00849"/>
    </source>
</evidence>
<sequence length="255" mass="29558">MINGNVAFQGVNLNVYCFVTDGVLIDTGAKSLEKEFQPFFDQQEIDQVMITHHHEDHTGGAAYLQQLGKPIYMHERYIRDCQSKANYPLYRKLFWGKREPFHAEPMKSTFSSRGATWETIHTPGHAEDHMSFLNKETGQLFTGDLYCQERTKVVLRDESIPTLIRSLQRVLTYDFNEVYCNHAGYLENGRDSLDRKLEYLLELQSKIISLHNKGLPPKQINKILFPKNYPIMRFSMGEWDSLHMVTSVFKEGASN</sequence>
<dbReference type="InterPro" id="IPR050662">
    <property type="entry name" value="Sec-metab_biosynth-thioest"/>
</dbReference>
<reference evidence="2" key="1">
    <citation type="submission" date="2022-05" db="EMBL/GenBank/DDBJ databases">
        <authorList>
            <person name="Colautti A."/>
            <person name="Iacumin L."/>
        </authorList>
    </citation>
    <scope>NUCLEOTIDE SEQUENCE</scope>
    <source>
        <strain evidence="2">SK 55</strain>
    </source>
</reference>
<dbReference type="EMBL" id="JAMKBJ010000010">
    <property type="protein sequence ID" value="MCZ8537930.1"/>
    <property type="molecule type" value="Genomic_DNA"/>
</dbReference>
<gene>
    <name evidence="2" type="ORF">M9R32_12110</name>
</gene>
<proteinExistence type="predicted"/>